<dbReference type="EMBL" id="BAAACG010000019">
    <property type="protein sequence ID" value="GAA0746297.1"/>
    <property type="molecule type" value="Genomic_DNA"/>
</dbReference>
<gene>
    <name evidence="14" type="primary">fliF</name>
    <name evidence="14" type="ORF">GCM10008906_33740</name>
</gene>
<evidence type="ECO:0000256" key="3">
    <source>
        <dbReference type="ARBA" id="ARBA00007971"/>
    </source>
</evidence>
<dbReference type="Proteomes" id="UP001501510">
    <property type="component" value="Unassembled WGS sequence"/>
</dbReference>
<evidence type="ECO:0000256" key="8">
    <source>
        <dbReference type="ARBA" id="ARBA00023143"/>
    </source>
</evidence>
<feature type="transmembrane region" description="Helical" evidence="11">
    <location>
        <begin position="431"/>
        <end position="451"/>
    </location>
</feature>
<comment type="similarity">
    <text evidence="3 9">Belongs to the FliF family.</text>
</comment>
<evidence type="ECO:0000256" key="2">
    <source>
        <dbReference type="ARBA" id="ARBA00004651"/>
    </source>
</evidence>
<dbReference type="InterPro" id="IPR043427">
    <property type="entry name" value="YscJ/FliF"/>
</dbReference>
<organism evidence="14 15">
    <name type="scientific">Clostridium oceanicum</name>
    <dbReference type="NCBI Taxonomy" id="1543"/>
    <lineage>
        <taxon>Bacteria</taxon>
        <taxon>Bacillati</taxon>
        <taxon>Bacillota</taxon>
        <taxon>Clostridia</taxon>
        <taxon>Eubacteriales</taxon>
        <taxon>Clostridiaceae</taxon>
        <taxon>Clostridium</taxon>
    </lineage>
</organism>
<evidence type="ECO:0000256" key="1">
    <source>
        <dbReference type="ARBA" id="ARBA00004117"/>
    </source>
</evidence>
<feature type="compositionally biased region" description="Acidic residues" evidence="10">
    <location>
        <begin position="462"/>
        <end position="478"/>
    </location>
</feature>
<dbReference type="Gene3D" id="3.30.300.30">
    <property type="match status" value="1"/>
</dbReference>
<proteinExistence type="inferred from homology"/>
<feature type="region of interest" description="Disordered" evidence="10">
    <location>
        <begin position="462"/>
        <end position="495"/>
    </location>
</feature>
<evidence type="ECO:0000256" key="11">
    <source>
        <dbReference type="SAM" id="Phobius"/>
    </source>
</evidence>
<keyword evidence="5 11" id="KW-0812">Transmembrane</keyword>
<evidence type="ECO:0000256" key="6">
    <source>
        <dbReference type="ARBA" id="ARBA00022989"/>
    </source>
</evidence>
<comment type="caution">
    <text evidence="14">The sequence shown here is derived from an EMBL/GenBank/DDBJ whole genome shotgun (WGS) entry which is preliminary data.</text>
</comment>
<evidence type="ECO:0000256" key="5">
    <source>
        <dbReference type="ARBA" id="ARBA00022692"/>
    </source>
</evidence>
<feature type="compositionally biased region" description="Polar residues" evidence="10">
    <location>
        <begin position="302"/>
        <end position="314"/>
    </location>
</feature>
<evidence type="ECO:0000313" key="15">
    <source>
        <dbReference type="Proteomes" id="UP001501510"/>
    </source>
</evidence>
<feature type="region of interest" description="Disordered" evidence="10">
    <location>
        <begin position="273"/>
        <end position="348"/>
    </location>
</feature>
<dbReference type="InterPro" id="IPR045851">
    <property type="entry name" value="AMP-bd_C_sf"/>
</dbReference>
<feature type="compositionally biased region" description="Low complexity" evidence="10">
    <location>
        <begin position="315"/>
        <end position="328"/>
    </location>
</feature>
<evidence type="ECO:0000313" key="14">
    <source>
        <dbReference type="EMBL" id="GAA0746297.1"/>
    </source>
</evidence>
<evidence type="ECO:0000256" key="10">
    <source>
        <dbReference type="SAM" id="MobiDB-lite"/>
    </source>
</evidence>
<reference evidence="15" key="1">
    <citation type="journal article" date="2019" name="Int. J. Syst. Evol. Microbiol.">
        <title>The Global Catalogue of Microorganisms (GCM) 10K type strain sequencing project: providing services to taxonomists for standard genome sequencing and annotation.</title>
        <authorList>
            <consortium name="The Broad Institute Genomics Platform"/>
            <consortium name="The Broad Institute Genome Sequencing Center for Infectious Disease"/>
            <person name="Wu L."/>
            <person name="Ma J."/>
        </authorList>
    </citation>
    <scope>NUCLEOTIDE SEQUENCE [LARGE SCALE GENOMIC DNA]</scope>
    <source>
        <strain evidence="15">JCM 1407</strain>
    </source>
</reference>
<feature type="transmembrane region" description="Helical" evidence="11">
    <location>
        <begin position="24"/>
        <end position="44"/>
    </location>
</feature>
<accession>A0ABP3V0U8</accession>
<comment type="subcellular location">
    <subcellularLocation>
        <location evidence="1 9">Bacterial flagellum basal body</location>
    </subcellularLocation>
    <subcellularLocation>
        <location evidence="2">Cell membrane</location>
        <topology evidence="2">Multi-pass membrane protein</topology>
    </subcellularLocation>
</comment>
<sequence length="527" mass="58772">MNKLKDFFNGIKEKWTGLSKTKKIVTSIIIVGIIGFIVALSLYVGKTKYAVLFSNLGETDSGVVLQKLKDKKVEPKVEGEKILVPKEDVDKLRMEMLSEVQLTNGSQGFEILDKGKFGQTDKEMEVNYQRALQGELERTIKSFPQVENCRVHLVLPEETAFVKETNPGRASVTLNLKQGQTLKKDQVKAIIALVSGSVKNIPNKNVEVIDNKMTLLSKNLYDENGEEAGGSTSTEKQQQLKKNYEKNMQDKVLGMLEAIYGKDKVKVNINSDLDFDSTKTDSTTYGPKSMVVSEHSVKEKNTSNPSQNNGNGSAVDNNMVNNVVTNNNGEETSTRDENTKNYDNSKTNQKTIKAPGAVKRLTASVALDGNIDQETKTAVTNLVNSAIGYDAKRGDTINVEGIPFDTTSKDDAKKDLEDMQKMQDRNNKIKLFGGIGAGAALLIALIVFIILKKRRDYDDEEYEDEGLDVTIGDEEEDNSNPKPKFKPIELENENEQTHIENEIRKYAKEKPDQVVDIIKSWLAEDER</sequence>
<keyword evidence="14" id="KW-0969">Cilium</keyword>
<keyword evidence="6 11" id="KW-1133">Transmembrane helix</keyword>
<comment type="function">
    <text evidence="9">The M ring may be actively involved in energy transduction.</text>
</comment>
<feature type="domain" description="Flagellar M-ring C-terminal" evidence="13">
    <location>
        <begin position="256"/>
        <end position="404"/>
    </location>
</feature>
<keyword evidence="15" id="KW-1185">Reference proteome</keyword>
<evidence type="ECO:0000256" key="9">
    <source>
        <dbReference type="PIRNR" id="PIRNR004862"/>
    </source>
</evidence>
<dbReference type="PRINTS" id="PR01009">
    <property type="entry name" value="FLGMRINGFLIF"/>
</dbReference>
<keyword evidence="8 9" id="KW-0975">Bacterial flagellum</keyword>
<keyword evidence="14" id="KW-0966">Cell projection</keyword>
<keyword evidence="7 11" id="KW-0472">Membrane</keyword>
<dbReference type="PIRSF" id="PIRSF004862">
    <property type="entry name" value="FliF"/>
    <property type="match status" value="1"/>
</dbReference>
<dbReference type="Pfam" id="PF01514">
    <property type="entry name" value="YscJ_FliF"/>
    <property type="match status" value="1"/>
</dbReference>
<dbReference type="InterPro" id="IPR000067">
    <property type="entry name" value="FlgMring_FliF"/>
</dbReference>
<dbReference type="InterPro" id="IPR006182">
    <property type="entry name" value="FliF_N_dom"/>
</dbReference>
<keyword evidence="4" id="KW-1003">Cell membrane</keyword>
<evidence type="ECO:0000256" key="7">
    <source>
        <dbReference type="ARBA" id="ARBA00023136"/>
    </source>
</evidence>
<evidence type="ECO:0000256" key="4">
    <source>
        <dbReference type="ARBA" id="ARBA00022475"/>
    </source>
</evidence>
<dbReference type="PANTHER" id="PTHR30046:SF0">
    <property type="entry name" value="FLAGELLAR M-RING PROTEIN"/>
    <property type="match status" value="1"/>
</dbReference>
<evidence type="ECO:0000259" key="12">
    <source>
        <dbReference type="Pfam" id="PF01514"/>
    </source>
</evidence>
<dbReference type="InterPro" id="IPR013556">
    <property type="entry name" value="Flag_M-ring_C"/>
</dbReference>
<evidence type="ECO:0000259" key="13">
    <source>
        <dbReference type="Pfam" id="PF08345"/>
    </source>
</evidence>
<dbReference type="NCBIfam" id="TIGR00206">
    <property type="entry name" value="fliF"/>
    <property type="match status" value="1"/>
</dbReference>
<protein>
    <recommendedName>
        <fullName evidence="9">Flagellar M-ring protein</fullName>
    </recommendedName>
</protein>
<name>A0ABP3V0U8_9CLOT</name>
<dbReference type="Pfam" id="PF08345">
    <property type="entry name" value="YscJ_FliF_C"/>
    <property type="match status" value="1"/>
</dbReference>
<feature type="domain" description="Flagellar M-ring N-terminal" evidence="12">
    <location>
        <begin position="45"/>
        <end position="217"/>
    </location>
</feature>
<dbReference type="PANTHER" id="PTHR30046">
    <property type="entry name" value="FLAGELLAR M-RING PROTEIN"/>
    <property type="match status" value="1"/>
</dbReference>
<dbReference type="RefSeq" id="WP_343763547.1">
    <property type="nucleotide sequence ID" value="NZ_BAAACG010000019.1"/>
</dbReference>
<keyword evidence="14" id="KW-0282">Flagellum</keyword>